<keyword evidence="1" id="KW-0808">Transferase</keyword>
<dbReference type="EC" id="2.1.1.234" evidence="1"/>
<dbReference type="GO" id="GO:0032259">
    <property type="term" value="P:methylation"/>
    <property type="evidence" value="ECO:0007669"/>
    <property type="project" value="UniProtKB-KW"/>
</dbReference>
<dbReference type="SUPFAM" id="SSF53335">
    <property type="entry name" value="S-adenosyl-L-methionine-dependent methyltransferases"/>
    <property type="match status" value="1"/>
</dbReference>
<dbReference type="PANTHER" id="PTHR43861">
    <property type="entry name" value="TRANS-ACONITATE 2-METHYLTRANSFERASE-RELATED"/>
    <property type="match status" value="1"/>
</dbReference>
<comment type="caution">
    <text evidence="1">The sequence shown here is derived from an EMBL/GenBank/DDBJ whole genome shotgun (WGS) entry which is preliminary data.</text>
</comment>
<name>A0A161VAH5_9HYPH</name>
<dbReference type="PATRIC" id="fig|989403.3.peg.1078"/>
<proteinExistence type="predicted"/>
<dbReference type="STRING" id="989403.SAMN05421798_101400"/>
<dbReference type="GO" id="GO:0008168">
    <property type="term" value="F:methyltransferase activity"/>
    <property type="evidence" value="ECO:0007669"/>
    <property type="project" value="UniProtKB-KW"/>
</dbReference>
<dbReference type="Proteomes" id="UP000076577">
    <property type="component" value="Unassembled WGS sequence"/>
</dbReference>
<accession>A0A161VAH5</accession>
<dbReference type="Gene3D" id="3.40.50.150">
    <property type="entry name" value="Vaccinia Virus protein VP39"/>
    <property type="match status" value="1"/>
</dbReference>
<reference evidence="1 2" key="1">
    <citation type="journal article" date="2016" name="Front. Microbiol.">
        <title>Comparative Genomic Analysis Reveals a Diverse Repertoire of Genes Involved in Prokaryote-Eukaryote Interactions within the Pseudovibrio Genus.</title>
        <authorList>
            <person name="Romano S."/>
            <person name="Fernandez-Guerra A."/>
            <person name="Reen F.J."/>
            <person name="Glockner F.O."/>
            <person name="Crowley S.P."/>
            <person name="O'Sullivan O."/>
            <person name="Cotter P.D."/>
            <person name="Adams C."/>
            <person name="Dobson A.D."/>
            <person name="O'Gara F."/>
        </authorList>
    </citation>
    <scope>NUCLEOTIDE SEQUENCE [LARGE SCALE GENOMIC DNA]</scope>
    <source>
        <strain evidence="1 2">Ad2</strain>
    </source>
</reference>
<evidence type="ECO:0000313" key="2">
    <source>
        <dbReference type="Proteomes" id="UP000076577"/>
    </source>
</evidence>
<keyword evidence="1" id="KW-0489">Methyltransferase</keyword>
<dbReference type="AlphaFoldDB" id="A0A161VAH5"/>
<dbReference type="InterPro" id="IPR029063">
    <property type="entry name" value="SAM-dependent_MTases_sf"/>
</dbReference>
<dbReference type="Pfam" id="PF13489">
    <property type="entry name" value="Methyltransf_23"/>
    <property type="match status" value="1"/>
</dbReference>
<sequence length="197" mass="22354">MQETSEDWDHQCGEGRWHFLNDVKEAARYGILTAWLTHTAALRSVLDVGCGEAILYHHLKARGLGKYCGVDLSEAALSQTALKQTKAQLQQCDLESFLPQVGANYSAIVFNEVLYFCEEPEGQLNRYAEFLEDNGVIVISMYSPARKGSGANRTIKRIWEETDIKERWQVLDDLELTSFSKNIGWKLRLVTPARRKG</sequence>
<dbReference type="EMBL" id="LMCB01000005">
    <property type="protein sequence ID" value="KZL21009.1"/>
    <property type="molecule type" value="Genomic_DNA"/>
</dbReference>
<dbReference type="CDD" id="cd02440">
    <property type="entry name" value="AdoMet_MTases"/>
    <property type="match status" value="1"/>
</dbReference>
<organism evidence="1 2">
    <name type="scientific">Pseudovibrio axinellae</name>
    <dbReference type="NCBI Taxonomy" id="989403"/>
    <lineage>
        <taxon>Bacteria</taxon>
        <taxon>Pseudomonadati</taxon>
        <taxon>Pseudomonadota</taxon>
        <taxon>Alphaproteobacteria</taxon>
        <taxon>Hyphomicrobiales</taxon>
        <taxon>Stappiaceae</taxon>
        <taxon>Pseudovibrio</taxon>
    </lineage>
</organism>
<protein>
    <submittedName>
        <fullName evidence="1">dTDP-3-amino-3,4, 6-trideoxy-alpha-D-glucopyranose</fullName>
        <ecNumber evidence="1">2.1.1.234</ecNumber>
    </submittedName>
</protein>
<evidence type="ECO:0000313" key="1">
    <source>
        <dbReference type="EMBL" id="KZL21009.1"/>
    </source>
</evidence>
<dbReference type="RefSeq" id="WP_068003181.1">
    <property type="nucleotide sequence ID" value="NZ_FOFM01000001.1"/>
</dbReference>
<gene>
    <name evidence="1" type="primary">desVI</name>
    <name evidence="1" type="ORF">PsAD2_01001</name>
</gene>
<keyword evidence="2" id="KW-1185">Reference proteome</keyword>
<dbReference type="OrthoDB" id="9807911at2"/>